<name>A0AA47NWX8_MERPO</name>
<sequence length="78" mass="9277">MAQKGSETTVQEEWVEANKQLFSAKVDLPDVLCMEEEEQAEAAPQYGRLWKEEVDEHEKEAILEPFNFTFYYIEDMWK</sequence>
<evidence type="ECO:0000313" key="2">
    <source>
        <dbReference type="Proteomes" id="UP001174136"/>
    </source>
</evidence>
<organism evidence="1 2">
    <name type="scientific">Merluccius polli</name>
    <name type="common">Benguela hake</name>
    <name type="synonym">Merluccius cadenati</name>
    <dbReference type="NCBI Taxonomy" id="89951"/>
    <lineage>
        <taxon>Eukaryota</taxon>
        <taxon>Metazoa</taxon>
        <taxon>Chordata</taxon>
        <taxon>Craniata</taxon>
        <taxon>Vertebrata</taxon>
        <taxon>Euteleostomi</taxon>
        <taxon>Actinopterygii</taxon>
        <taxon>Neopterygii</taxon>
        <taxon>Teleostei</taxon>
        <taxon>Neoteleostei</taxon>
        <taxon>Acanthomorphata</taxon>
        <taxon>Zeiogadaria</taxon>
        <taxon>Gadariae</taxon>
        <taxon>Gadiformes</taxon>
        <taxon>Gadoidei</taxon>
        <taxon>Merlucciidae</taxon>
        <taxon>Merluccius</taxon>
    </lineage>
</organism>
<gene>
    <name evidence="1" type="ORF">N1851_020528</name>
</gene>
<protein>
    <submittedName>
        <fullName evidence="1">Uncharacterized protein</fullName>
    </submittedName>
</protein>
<evidence type="ECO:0000313" key="1">
    <source>
        <dbReference type="EMBL" id="KAK0141801.1"/>
    </source>
</evidence>
<accession>A0AA47NWX8</accession>
<reference evidence="1" key="1">
    <citation type="journal article" date="2023" name="Front. Mar. Sci.">
        <title>A new Merluccius polli reference genome to investigate the effects of global change in West African waters.</title>
        <authorList>
            <person name="Mateo J.L."/>
            <person name="Blanco-Fernandez C."/>
            <person name="Garcia-Vazquez E."/>
            <person name="Machado-Schiaffino G."/>
        </authorList>
    </citation>
    <scope>NUCLEOTIDE SEQUENCE</scope>
    <source>
        <strain evidence="1">C29</strain>
        <tissue evidence="1">Fin</tissue>
    </source>
</reference>
<dbReference type="Proteomes" id="UP001174136">
    <property type="component" value="Unassembled WGS sequence"/>
</dbReference>
<proteinExistence type="predicted"/>
<dbReference type="AlphaFoldDB" id="A0AA47NWX8"/>
<comment type="caution">
    <text evidence="1">The sequence shown here is derived from an EMBL/GenBank/DDBJ whole genome shotgun (WGS) entry which is preliminary data.</text>
</comment>
<keyword evidence="2" id="KW-1185">Reference proteome</keyword>
<dbReference type="EMBL" id="JAOPHQ010003736">
    <property type="protein sequence ID" value="KAK0141801.1"/>
    <property type="molecule type" value="Genomic_DNA"/>
</dbReference>